<dbReference type="PANTHER" id="PTHR34978">
    <property type="entry name" value="POSSIBLE SENSOR-TRANSDUCER PROTEIN BLAR"/>
    <property type="match status" value="1"/>
</dbReference>
<keyword evidence="2" id="KW-0479">Metal-binding</keyword>
<reference evidence="9 10" key="1">
    <citation type="submission" date="2018-11" db="EMBL/GenBank/DDBJ databases">
        <title>Sequencing the genomes of 1000 actinobacteria strains.</title>
        <authorList>
            <person name="Klenk H.-P."/>
        </authorList>
    </citation>
    <scope>NUCLEOTIDE SEQUENCE [LARGE SCALE GENOMIC DNA]</scope>
    <source>
        <strain evidence="9 10">DSM 44780</strain>
    </source>
</reference>
<dbReference type="GO" id="GO:0046872">
    <property type="term" value="F:metal ion binding"/>
    <property type="evidence" value="ECO:0007669"/>
    <property type="project" value="UniProtKB-KW"/>
</dbReference>
<dbReference type="Proteomes" id="UP000267408">
    <property type="component" value="Unassembled WGS sequence"/>
</dbReference>
<evidence type="ECO:0000256" key="2">
    <source>
        <dbReference type="ARBA" id="ARBA00022723"/>
    </source>
</evidence>
<evidence type="ECO:0000256" key="7">
    <source>
        <dbReference type="SAM" id="Phobius"/>
    </source>
</evidence>
<comment type="caution">
    <text evidence="9">The sequence shown here is derived from an EMBL/GenBank/DDBJ whole genome shotgun (WGS) entry which is preliminary data.</text>
</comment>
<keyword evidence="7" id="KW-0812">Transmembrane</keyword>
<dbReference type="InterPro" id="IPR001915">
    <property type="entry name" value="Peptidase_M48"/>
</dbReference>
<evidence type="ECO:0000256" key="5">
    <source>
        <dbReference type="ARBA" id="ARBA00023049"/>
    </source>
</evidence>
<evidence type="ECO:0000256" key="6">
    <source>
        <dbReference type="RuleBase" id="RU003983"/>
    </source>
</evidence>
<proteinExistence type="inferred from homology"/>
<feature type="domain" description="Peptidase M48" evidence="8">
    <location>
        <begin position="115"/>
        <end position="199"/>
    </location>
</feature>
<keyword evidence="7" id="KW-1133">Transmembrane helix</keyword>
<evidence type="ECO:0000256" key="3">
    <source>
        <dbReference type="ARBA" id="ARBA00022801"/>
    </source>
</evidence>
<evidence type="ECO:0000256" key="4">
    <source>
        <dbReference type="ARBA" id="ARBA00022833"/>
    </source>
</evidence>
<evidence type="ECO:0000259" key="8">
    <source>
        <dbReference type="Pfam" id="PF01435"/>
    </source>
</evidence>
<keyword evidence="5 6" id="KW-0482">Metalloprotease</keyword>
<sequence>MIVLAALLLTLLLTGWVLPRQLARTAWETRAPRAAIASWAALILTATTTSVMIVHRALTADHHGRGPLGWLVPAALKGSARGDYDHPQAFGLGLAAMAALLGIVAAGWVRGARAQRRHRQQLDLVGHPHDGGWLVLDSAVPAAWCVPGDGGRIVLTAGALTLEARHREAVLAHEGAHLRGRHHLLTAASTALGHRLRLLPAARLAGRRIPALVEMAADDRALRTTTPRALAEALYLVATAGTPSGSLAASGEATVERVRRLLAPAARLPRAARICWWAGAVVLPAVPVLIACGP</sequence>
<dbReference type="RefSeq" id="WP_100837047.1">
    <property type="nucleotide sequence ID" value="NZ_RJVJ01000001.1"/>
</dbReference>
<protein>
    <submittedName>
        <fullName evidence="9">Peptidase M48-like protein</fullName>
    </submittedName>
</protein>
<evidence type="ECO:0000256" key="1">
    <source>
        <dbReference type="ARBA" id="ARBA00022670"/>
    </source>
</evidence>
<dbReference type="EMBL" id="RJVJ01000001">
    <property type="protein sequence ID" value="ROR43000.1"/>
    <property type="molecule type" value="Genomic_DNA"/>
</dbReference>
<dbReference type="PANTHER" id="PTHR34978:SF3">
    <property type="entry name" value="SLR0241 PROTEIN"/>
    <property type="match status" value="1"/>
</dbReference>
<comment type="similarity">
    <text evidence="6">Belongs to the peptidase M48 family.</text>
</comment>
<gene>
    <name evidence="9" type="ORF">EDD39_1135</name>
</gene>
<feature type="transmembrane region" description="Helical" evidence="7">
    <location>
        <begin position="89"/>
        <end position="109"/>
    </location>
</feature>
<dbReference type="AlphaFoldDB" id="A0A8G1UFF1"/>
<keyword evidence="3 6" id="KW-0378">Hydrolase</keyword>
<dbReference type="Pfam" id="PF01435">
    <property type="entry name" value="Peptidase_M48"/>
    <property type="match status" value="1"/>
</dbReference>
<dbReference type="GO" id="GO:0006508">
    <property type="term" value="P:proteolysis"/>
    <property type="evidence" value="ECO:0007669"/>
    <property type="project" value="UniProtKB-KW"/>
</dbReference>
<evidence type="ECO:0000313" key="10">
    <source>
        <dbReference type="Proteomes" id="UP000267408"/>
    </source>
</evidence>
<keyword evidence="4 6" id="KW-0862">Zinc</keyword>
<organism evidence="9 10">
    <name type="scientific">Kitasatospora cineracea</name>
    <dbReference type="NCBI Taxonomy" id="88074"/>
    <lineage>
        <taxon>Bacteria</taxon>
        <taxon>Bacillati</taxon>
        <taxon>Actinomycetota</taxon>
        <taxon>Actinomycetes</taxon>
        <taxon>Kitasatosporales</taxon>
        <taxon>Streptomycetaceae</taxon>
        <taxon>Kitasatospora</taxon>
    </lineage>
</organism>
<keyword evidence="7" id="KW-0472">Membrane</keyword>
<feature type="transmembrane region" description="Helical" evidence="7">
    <location>
        <begin position="274"/>
        <end position="291"/>
    </location>
</feature>
<dbReference type="GO" id="GO:0004222">
    <property type="term" value="F:metalloendopeptidase activity"/>
    <property type="evidence" value="ECO:0007669"/>
    <property type="project" value="InterPro"/>
</dbReference>
<evidence type="ECO:0000313" key="9">
    <source>
        <dbReference type="EMBL" id="ROR43000.1"/>
    </source>
</evidence>
<dbReference type="Gene3D" id="3.30.2010.10">
    <property type="entry name" value="Metalloproteases ('zincins'), catalytic domain"/>
    <property type="match status" value="1"/>
</dbReference>
<keyword evidence="1 6" id="KW-0645">Protease</keyword>
<name>A0A8G1UFF1_9ACTN</name>
<dbReference type="InterPro" id="IPR052173">
    <property type="entry name" value="Beta-lactam_resp_regulator"/>
</dbReference>
<comment type="cofactor">
    <cofactor evidence="6">
        <name>Zn(2+)</name>
        <dbReference type="ChEBI" id="CHEBI:29105"/>
    </cofactor>
    <text evidence="6">Binds 1 zinc ion per subunit.</text>
</comment>
<accession>A0A8G1UFF1</accession>
<dbReference type="OrthoDB" id="9785340at2"/>
<dbReference type="CDD" id="cd07326">
    <property type="entry name" value="M56_BlaR1_MecR1_like"/>
    <property type="match status" value="1"/>
</dbReference>